<dbReference type="InterPro" id="IPR011990">
    <property type="entry name" value="TPR-like_helical_dom_sf"/>
</dbReference>
<dbReference type="Gene3D" id="1.10.1200.10">
    <property type="entry name" value="ACP-like"/>
    <property type="match status" value="1"/>
</dbReference>
<protein>
    <submittedName>
        <fullName evidence="5">EryA protein</fullName>
    </submittedName>
</protein>
<evidence type="ECO:0000256" key="3">
    <source>
        <dbReference type="SAM" id="MobiDB-lite"/>
    </source>
</evidence>
<dbReference type="InterPro" id="IPR009081">
    <property type="entry name" value="PP-bd_ACP"/>
</dbReference>
<name>A0A812S4E1_9DINO</name>
<feature type="compositionally biased region" description="Pro residues" evidence="3">
    <location>
        <begin position="1070"/>
        <end position="1080"/>
    </location>
</feature>
<proteinExistence type="predicted"/>
<dbReference type="SUPFAM" id="SSF48452">
    <property type="entry name" value="TPR-like"/>
    <property type="match status" value="3"/>
</dbReference>
<evidence type="ECO:0000313" key="5">
    <source>
        <dbReference type="EMBL" id="CAE7461413.1"/>
    </source>
</evidence>
<dbReference type="Gene3D" id="1.25.40.10">
    <property type="entry name" value="Tetratricopeptide repeat domain"/>
    <property type="match status" value="2"/>
</dbReference>
<reference evidence="5" key="1">
    <citation type="submission" date="2021-02" db="EMBL/GenBank/DDBJ databases">
        <authorList>
            <person name="Dougan E. K."/>
            <person name="Rhodes N."/>
            <person name="Thang M."/>
            <person name="Chan C."/>
        </authorList>
    </citation>
    <scope>NUCLEOTIDE SEQUENCE</scope>
</reference>
<feature type="compositionally biased region" description="Low complexity" evidence="3">
    <location>
        <begin position="1109"/>
        <end position="1120"/>
    </location>
</feature>
<dbReference type="PROSITE" id="PS50075">
    <property type="entry name" value="CARRIER"/>
    <property type="match status" value="1"/>
</dbReference>
<gene>
    <name evidence="5" type="primary">eryA</name>
    <name evidence="5" type="ORF">SNAT2548_LOCUS25659</name>
</gene>
<feature type="region of interest" description="Disordered" evidence="3">
    <location>
        <begin position="1043"/>
        <end position="1168"/>
    </location>
</feature>
<evidence type="ECO:0000256" key="2">
    <source>
        <dbReference type="ARBA" id="ARBA00022553"/>
    </source>
</evidence>
<feature type="compositionally biased region" description="Basic residues" evidence="3">
    <location>
        <begin position="1141"/>
        <end position="1153"/>
    </location>
</feature>
<feature type="domain" description="Carrier" evidence="4">
    <location>
        <begin position="1846"/>
        <end position="1922"/>
    </location>
</feature>
<evidence type="ECO:0000259" key="4">
    <source>
        <dbReference type="PROSITE" id="PS50075"/>
    </source>
</evidence>
<feature type="region of interest" description="Disordered" evidence="3">
    <location>
        <begin position="975"/>
        <end position="998"/>
    </location>
</feature>
<dbReference type="SMART" id="SM00823">
    <property type="entry name" value="PKS_PP"/>
    <property type="match status" value="1"/>
</dbReference>
<accession>A0A812S4E1</accession>
<dbReference type="SUPFAM" id="SSF63748">
    <property type="entry name" value="Tudor/PWWP/MBT"/>
    <property type="match status" value="1"/>
</dbReference>
<dbReference type="CDD" id="cd04508">
    <property type="entry name" value="Tudor_SF"/>
    <property type="match status" value="3"/>
</dbReference>
<dbReference type="SMART" id="SM01294">
    <property type="entry name" value="PKS_PP_betabranch"/>
    <property type="match status" value="1"/>
</dbReference>
<dbReference type="GO" id="GO:0031177">
    <property type="term" value="F:phosphopantetheine binding"/>
    <property type="evidence" value="ECO:0007669"/>
    <property type="project" value="InterPro"/>
</dbReference>
<keyword evidence="6" id="KW-1185">Reference proteome</keyword>
<keyword evidence="1" id="KW-0596">Phosphopantetheine</keyword>
<dbReference type="Pfam" id="PF00550">
    <property type="entry name" value="PP-binding"/>
    <property type="match status" value="1"/>
</dbReference>
<evidence type="ECO:0000313" key="6">
    <source>
        <dbReference type="Proteomes" id="UP000604046"/>
    </source>
</evidence>
<dbReference type="Proteomes" id="UP000604046">
    <property type="component" value="Unassembled WGS sequence"/>
</dbReference>
<feature type="region of interest" description="Disordered" evidence="3">
    <location>
        <begin position="876"/>
        <end position="896"/>
    </location>
</feature>
<comment type="caution">
    <text evidence="5">The sequence shown here is derived from an EMBL/GenBank/DDBJ whole genome shotgun (WGS) entry which is preliminary data.</text>
</comment>
<dbReference type="PANTHER" id="PTHR10098:SF108">
    <property type="entry name" value="TETRATRICOPEPTIDE REPEAT PROTEIN 28"/>
    <property type="match status" value="1"/>
</dbReference>
<dbReference type="PANTHER" id="PTHR10098">
    <property type="entry name" value="RAPSYN-RELATED"/>
    <property type="match status" value="1"/>
</dbReference>
<keyword evidence="2" id="KW-0597">Phosphoprotein</keyword>
<feature type="compositionally biased region" description="Low complexity" evidence="3">
    <location>
        <begin position="975"/>
        <end position="992"/>
    </location>
</feature>
<sequence>MVRRTRNGLKTIVVLTGAFLVPRLQRSSTSRSSCCLGMRWAPAIPLPIHPGMRVEALWEEDLQWYPATVRQDFQNGTCLVLWDDPDGGPELSHCAVPDLRILRLSYSPGHLVLAMFEDGEWYNATVVKDLRNGTFIVSWDDPDGGPETSICDAEEMRIVEVDDDYMKGDWVEAMFEADQEWYPGVVEEVFPNNTFLVQWDDPDGGPETSLCLPRYMKHHQVFCDYQVGDRVDARSASGELRPAVIGEMHPDGSFGVQWETDASEGRHICWAEDLKGVRRDYCIGDRVEALYPGTWEWQSGIVRRQLEYGAFEIRWDQPGDGPMSSMSVPEEMSLLQEVDDEDWFSEDLNEDYTGEEPDDSPPAQEEVIFQTSSAKPMDKSCKRQLAGLPEVQCLWVHSTETQMFRRGRPSHSSRLWTVANGPQLTLNPRQRGHRRNWRQRQVSKLLGSTVIRHLPYTMRSSREFMELSSSELVPTNSVVSSKGPTWPRAQTELLHRHRRVVLAMSGSGDSVEASTKQSSTFIKNLDYKLRLRVCSAYPGEAPFEVLLNEDTIQKELAYKKCFEYTGDLRSGDNVNLKVAGLDTGAFTIDTLPREDATLILVIQRHDRASMAVSFASHVFAGLSGPQVALLDAFQGPSSSLVEIRPEGGDDNADTLRYNSVMSLEEGDYEVVLHQGKKKREYEFSAQSNEAYVMIRCGVNSDFMENFKEEPAICCRSGWPLPMSSHGPHGPPKSRLCLYGTDAQRQKLRFCGRPGRRQSGNMKSSQLQPGGASGPLLPLLQAVLQVLGTRWLQEILGCSRVPHALSKDIFHALRLPDERPEQLCMNCAVHDKLHRALQHLQITRLETERRIEVLAEQYASVRKHVTTVQRTTCGEVGAGHSTRHRRPLKDGSDMLRPSSQKFLGRDAEFYGQLELIRSSALLQELIIYPGEQAHCSWLQDQSVEIAASALSNECSAPCAPLAPPCGLGMSALSETASGSQSATPATSATSGPSRPKKSMSELLAKVTSDVPRQKLSEKDVDDFFRAELWRPEQKSFREQVLDRAADLAPSSSAAPPSPVRTPPRRGRPPAAETPPPLPRPGRPNQGKEGKLSAAPPVDRKRKSEAQPPTKAKVAKAGSASSETSPVASRRHTVKSPEMPKSILKKPSPKNQKPKKAIEKPNTLQKSTQRQITKLQATGALTRVPVDVFAEVHVKPEPQENGKHGRPQRRRMPPLQSWRNERVIYKRTARSAGPSVVAVELDMARAPDVQLPALQLPLPDIEASEFAGISTQRMGSKIYALPCTARAGPCTIELCGPGLIHVLDGSLRFAKETDKREKLADVGTRLRSSLLVGRDQVNVLVEGNVGDVFVMGCCETRSLGVMVSGQANGIITPVQDLLGSYGYLEDASSEVKARKSDVAKAVAELKAAIEAARASQDVHTEGQLQNLLARGHLIKGNTDAARDAAEAAMAICEEQQDKALEAKVHLTVSRINLRIHDFESAVQEVREAIAIYQQTGEGRKEAAAFYELAGVCMEYGNLNEGHQAADKAQGLWQNEADKKEEIKAKLRLAELVAMKGQIDEAIQMATEGMTSSQNENNRDAEAECLRVLSIFHQEMGDLDLALDAARKERLVREKARDKKGAAQALHSIATLHMSREEPKEAARAAEAAKTIYKKEKDVVGQVESLSLVAQAHMFMVSKLDATEEQEGPVKENRLNIAGSKAYVATDEAMAAIKDCKDDGALATANFSRAEVLSLFGETRESVSAGRRACEAYRRTGEQQPLAVALMLCARGFLELGTAGLAEKSAEEALDIFHRINDDEGVAAANELLNEIGPSGVALGGGAYDVEAITAAPEATAAASAVAVQQKGPEPAQVKEMIRKEVESILGSSDEVADDTPLMDTGLDSLSSVQFRNDLTRDFNVKLPASLMFDYPTITALTEKIVQALEDQG</sequence>
<organism evidence="5 6">
    <name type="scientific">Symbiodinium natans</name>
    <dbReference type="NCBI Taxonomy" id="878477"/>
    <lineage>
        <taxon>Eukaryota</taxon>
        <taxon>Sar</taxon>
        <taxon>Alveolata</taxon>
        <taxon>Dinophyceae</taxon>
        <taxon>Suessiales</taxon>
        <taxon>Symbiodiniaceae</taxon>
        <taxon>Symbiodinium</taxon>
    </lineage>
</organism>
<dbReference type="Gene3D" id="2.30.30.140">
    <property type="match status" value="2"/>
</dbReference>
<dbReference type="InterPro" id="IPR036736">
    <property type="entry name" value="ACP-like_sf"/>
</dbReference>
<dbReference type="InterPro" id="IPR020806">
    <property type="entry name" value="PKS_PP-bd"/>
</dbReference>
<evidence type="ECO:0000256" key="1">
    <source>
        <dbReference type="ARBA" id="ARBA00022450"/>
    </source>
</evidence>
<dbReference type="SUPFAM" id="SSF47336">
    <property type="entry name" value="ACP-like"/>
    <property type="match status" value="1"/>
</dbReference>
<dbReference type="EMBL" id="CAJNDS010002402">
    <property type="protein sequence ID" value="CAE7461413.1"/>
    <property type="molecule type" value="Genomic_DNA"/>
</dbReference>
<dbReference type="OrthoDB" id="440615at2759"/>